<reference evidence="2" key="2">
    <citation type="submission" date="2023-01" db="EMBL/GenBank/DDBJ databases">
        <authorList>
            <person name="Sun Q."/>
            <person name="Evtushenko L."/>
        </authorList>
    </citation>
    <scope>NUCLEOTIDE SEQUENCE</scope>
    <source>
        <strain evidence="2">VKM Ac-1020</strain>
    </source>
</reference>
<keyword evidence="1" id="KW-0812">Transmembrane</keyword>
<feature type="transmembrane region" description="Helical" evidence="1">
    <location>
        <begin position="154"/>
        <end position="175"/>
    </location>
</feature>
<reference evidence="2" key="1">
    <citation type="journal article" date="2014" name="Int. J. Syst. Evol. Microbiol.">
        <title>Complete genome sequence of Corynebacterium casei LMG S-19264T (=DSM 44701T), isolated from a smear-ripened cheese.</title>
        <authorList>
            <consortium name="US DOE Joint Genome Institute (JGI-PGF)"/>
            <person name="Walter F."/>
            <person name="Albersmeier A."/>
            <person name="Kalinowski J."/>
            <person name="Ruckert C."/>
        </authorList>
    </citation>
    <scope>NUCLEOTIDE SEQUENCE</scope>
    <source>
        <strain evidence="2">VKM Ac-1020</strain>
    </source>
</reference>
<gene>
    <name evidence="2" type="ORF">GCM10017576_31660</name>
</gene>
<keyword evidence="3" id="KW-1185">Reference proteome</keyword>
<protein>
    <submittedName>
        <fullName evidence="2">Uncharacterized protein</fullName>
    </submittedName>
</protein>
<feature type="transmembrane region" description="Helical" evidence="1">
    <location>
        <begin position="211"/>
        <end position="233"/>
    </location>
</feature>
<dbReference type="EMBL" id="BSEJ01000022">
    <property type="protein sequence ID" value="GLJ63035.1"/>
    <property type="molecule type" value="Genomic_DNA"/>
</dbReference>
<evidence type="ECO:0000313" key="3">
    <source>
        <dbReference type="Proteomes" id="UP001142462"/>
    </source>
</evidence>
<evidence type="ECO:0000313" key="2">
    <source>
        <dbReference type="EMBL" id="GLJ63035.1"/>
    </source>
</evidence>
<dbReference type="RefSeq" id="WP_310090081.1">
    <property type="nucleotide sequence ID" value="NZ_JAVDUK010000001.1"/>
</dbReference>
<dbReference type="AlphaFoldDB" id="A0A9W6H6L3"/>
<name>A0A9W6H6L3_9MICO</name>
<feature type="transmembrane region" description="Helical" evidence="1">
    <location>
        <begin position="37"/>
        <end position="59"/>
    </location>
</feature>
<sequence length="405" mass="43763">MSGVGSTLRHMITRSESPEQGRDAYVPGEQTSRGRTAVYIVSLGVLSTFVFAWPTLVVVAATSSWEQAWSILSTVARGFITPSFVALALTGPAIITLRLRFESQLRRGLIDQHALDERRRCDNLVTALAIAAVALATAGQLGAYTRLSTVGSGVVMLVLAAGSVLFAAGIGFPFVPDAREQVENLRTQYRARRQVLEELDGRELPTRRRALVILVSWCSLLLLGVPAAFSIWLSLGDASASWTTTVIGTIVVLSLVSTYGIAWSSSALGPSRVDRVSRVAGKIIAGGGWFPLAVFEGWFWLSTGDRVWAVYSIAFALIGAVSVWLARSSARSPWTVRAAVAALLEPGLRSRADSLHDRICALQNDIARVELERESRLPLLVARILPLFPRKMRDALSHAVTSALA</sequence>
<organism evidence="2 3">
    <name type="scientific">Microbacterium barkeri</name>
    <dbReference type="NCBI Taxonomy" id="33917"/>
    <lineage>
        <taxon>Bacteria</taxon>
        <taxon>Bacillati</taxon>
        <taxon>Actinomycetota</taxon>
        <taxon>Actinomycetes</taxon>
        <taxon>Micrococcales</taxon>
        <taxon>Microbacteriaceae</taxon>
        <taxon>Microbacterium</taxon>
    </lineage>
</organism>
<comment type="caution">
    <text evidence="2">The sequence shown here is derived from an EMBL/GenBank/DDBJ whole genome shotgun (WGS) entry which is preliminary data.</text>
</comment>
<feature type="transmembrane region" description="Helical" evidence="1">
    <location>
        <begin position="121"/>
        <end position="142"/>
    </location>
</feature>
<evidence type="ECO:0000256" key="1">
    <source>
        <dbReference type="SAM" id="Phobius"/>
    </source>
</evidence>
<proteinExistence type="predicted"/>
<feature type="transmembrane region" description="Helical" evidence="1">
    <location>
        <begin position="79"/>
        <end position="101"/>
    </location>
</feature>
<dbReference type="Proteomes" id="UP001142462">
    <property type="component" value="Unassembled WGS sequence"/>
</dbReference>
<feature type="transmembrane region" description="Helical" evidence="1">
    <location>
        <begin position="307"/>
        <end position="326"/>
    </location>
</feature>
<keyword evidence="1" id="KW-1133">Transmembrane helix</keyword>
<feature type="transmembrane region" description="Helical" evidence="1">
    <location>
        <begin position="239"/>
        <end position="262"/>
    </location>
</feature>
<keyword evidence="1" id="KW-0472">Membrane</keyword>
<feature type="transmembrane region" description="Helical" evidence="1">
    <location>
        <begin position="283"/>
        <end position="301"/>
    </location>
</feature>
<accession>A0A9W6H6L3</accession>